<dbReference type="InterPro" id="IPR000387">
    <property type="entry name" value="Tyr_Pase_dom"/>
</dbReference>
<dbReference type="AlphaFoldDB" id="A0A0L0VC55"/>
<keyword evidence="5" id="KW-1185">Reference proteome</keyword>
<comment type="caution">
    <text evidence="4">The sequence shown here is derived from an EMBL/GenBank/DDBJ whole genome shotgun (WGS) entry which is preliminary data.</text>
</comment>
<dbReference type="PANTHER" id="PTHR19134">
    <property type="entry name" value="RECEPTOR-TYPE TYROSINE-PROTEIN PHOSPHATASE"/>
    <property type="match status" value="1"/>
</dbReference>
<reference evidence="5" key="1">
    <citation type="submission" date="2014-03" db="EMBL/GenBank/DDBJ databases">
        <title>The Genome Sequence of Puccinia striiformis f. sp. tritici PST-78.</title>
        <authorList>
            <consortium name="The Broad Institute Genome Sequencing Platform"/>
            <person name="Cuomo C."/>
            <person name="Hulbert S."/>
            <person name="Chen X."/>
            <person name="Walker B."/>
            <person name="Young S.K."/>
            <person name="Zeng Q."/>
            <person name="Gargeya S."/>
            <person name="Fitzgerald M."/>
            <person name="Haas B."/>
            <person name="Abouelleil A."/>
            <person name="Alvarado L."/>
            <person name="Arachchi H.M."/>
            <person name="Berlin A.M."/>
            <person name="Chapman S.B."/>
            <person name="Goldberg J."/>
            <person name="Griggs A."/>
            <person name="Gujja S."/>
            <person name="Hansen M."/>
            <person name="Howarth C."/>
            <person name="Imamovic A."/>
            <person name="Larimer J."/>
            <person name="McCowan C."/>
            <person name="Montmayeur A."/>
            <person name="Murphy C."/>
            <person name="Neiman D."/>
            <person name="Pearson M."/>
            <person name="Priest M."/>
            <person name="Roberts A."/>
            <person name="Saif S."/>
            <person name="Shea T."/>
            <person name="Sisk P."/>
            <person name="Sykes S."/>
            <person name="Wortman J."/>
            <person name="Nusbaum C."/>
            <person name="Birren B."/>
        </authorList>
    </citation>
    <scope>NUCLEOTIDE SEQUENCE [LARGE SCALE GENOMIC DNA]</scope>
    <source>
        <strain evidence="5">race PST-78</strain>
    </source>
</reference>
<dbReference type="PANTHER" id="PTHR19134:SF449">
    <property type="entry name" value="TYROSINE-PROTEIN PHOSPHATASE 1"/>
    <property type="match status" value="1"/>
</dbReference>
<dbReference type="PROSITE" id="PS50056">
    <property type="entry name" value="TYR_PHOSPHATASE_2"/>
    <property type="match status" value="1"/>
</dbReference>
<dbReference type="EMBL" id="AJIL01000076">
    <property type="protein sequence ID" value="KNE96860.1"/>
    <property type="molecule type" value="Genomic_DNA"/>
</dbReference>
<sequence length="407" mass="46040">MKWCNEPTNSLSKLREIYLSLDQREVEREEKTMKLHDDQHPYTAMVSQMPVNKLKNRLLLVNPIQGNDYINASWIYEPAFETPSALLNRLANHHLLPPTQTWIAAQGPLPETCYEFLSLFLDRDATRRPRVLIQLTGWREGGRDKCARYIPEEVGDTLEFRAHRPLHVGTSTKNPGQEKFRWSSLEPAEKLHHGHLRVTLESSQAGPIQLPSGAGHGKSSTIFYRKNILLLELVYSDQDQQPKYRPLLPQARVIHYQCIDWPDRGIPSSVEPILELIDSATTDSIIDINPENPTPTRSPILVHCSAGVGRTGTLIAIASCTARLKLLHSLCHPTDQTHQSIITHLIPTQPVIERPGRLPVLPDELNGDLVAHTVDFLREQRLCMVQTEGQLGFVYRAVAHSYKSLSS</sequence>
<name>A0A0L0VC55_9BASI</name>
<evidence type="ECO:0000256" key="1">
    <source>
        <dbReference type="ARBA" id="ARBA00009649"/>
    </source>
</evidence>
<evidence type="ECO:0000259" key="2">
    <source>
        <dbReference type="PROSITE" id="PS50055"/>
    </source>
</evidence>
<feature type="domain" description="Tyrosine specific protein phosphatases" evidence="3">
    <location>
        <begin position="271"/>
        <end position="392"/>
    </location>
</feature>
<evidence type="ECO:0000259" key="3">
    <source>
        <dbReference type="PROSITE" id="PS50056"/>
    </source>
</evidence>
<dbReference type="GO" id="GO:0004725">
    <property type="term" value="F:protein tyrosine phosphatase activity"/>
    <property type="evidence" value="ECO:0007669"/>
    <property type="project" value="InterPro"/>
</dbReference>
<dbReference type="OrthoDB" id="10253954at2759"/>
<dbReference type="Pfam" id="PF00102">
    <property type="entry name" value="Y_phosphatase"/>
    <property type="match status" value="2"/>
</dbReference>
<dbReference type="SMART" id="SM00404">
    <property type="entry name" value="PTPc_motif"/>
    <property type="match status" value="1"/>
</dbReference>
<dbReference type="Gene3D" id="3.90.190.10">
    <property type="entry name" value="Protein tyrosine phosphatase superfamily"/>
    <property type="match status" value="1"/>
</dbReference>
<dbReference type="CDD" id="cd00047">
    <property type="entry name" value="PTPc"/>
    <property type="match status" value="1"/>
</dbReference>
<dbReference type="PRINTS" id="PR00700">
    <property type="entry name" value="PRTYPHPHTASE"/>
</dbReference>
<dbReference type="InterPro" id="IPR029021">
    <property type="entry name" value="Prot-tyrosine_phosphatase-like"/>
</dbReference>
<dbReference type="SUPFAM" id="SSF52799">
    <property type="entry name" value="(Phosphotyrosine protein) phosphatases II"/>
    <property type="match status" value="1"/>
</dbReference>
<proteinExistence type="inferred from homology"/>
<accession>A0A0L0VC55</accession>
<comment type="similarity">
    <text evidence="1">Belongs to the protein-tyrosine phosphatase family. Non-receptor class subfamily.</text>
</comment>
<dbReference type="PROSITE" id="PS50055">
    <property type="entry name" value="TYR_PHOSPHATASE_PTP"/>
    <property type="match status" value="1"/>
</dbReference>
<evidence type="ECO:0000313" key="5">
    <source>
        <dbReference type="Proteomes" id="UP000054564"/>
    </source>
</evidence>
<dbReference type="InterPro" id="IPR000242">
    <property type="entry name" value="PTP_cat"/>
</dbReference>
<dbReference type="InterPro" id="IPR050348">
    <property type="entry name" value="Protein-Tyr_Phosphatase"/>
</dbReference>
<dbReference type="Proteomes" id="UP000054564">
    <property type="component" value="Unassembled WGS sequence"/>
</dbReference>
<protein>
    <submittedName>
        <fullName evidence="4">Protein-tyrosine phosphatase</fullName>
    </submittedName>
</protein>
<dbReference type="PROSITE" id="PS00383">
    <property type="entry name" value="TYR_PHOSPHATASE_1"/>
    <property type="match status" value="1"/>
</dbReference>
<dbReference type="STRING" id="1165861.A0A0L0VC55"/>
<gene>
    <name evidence="4" type="ORF">PSTG_09844</name>
</gene>
<organism evidence="4 5">
    <name type="scientific">Puccinia striiformis f. sp. tritici PST-78</name>
    <dbReference type="NCBI Taxonomy" id="1165861"/>
    <lineage>
        <taxon>Eukaryota</taxon>
        <taxon>Fungi</taxon>
        <taxon>Dikarya</taxon>
        <taxon>Basidiomycota</taxon>
        <taxon>Pucciniomycotina</taxon>
        <taxon>Pucciniomycetes</taxon>
        <taxon>Pucciniales</taxon>
        <taxon>Pucciniaceae</taxon>
        <taxon>Puccinia</taxon>
    </lineage>
</organism>
<dbReference type="InterPro" id="IPR016130">
    <property type="entry name" value="Tyr_Pase_AS"/>
</dbReference>
<feature type="domain" description="Tyrosine-protein phosphatase" evidence="2">
    <location>
        <begin position="49"/>
        <end position="401"/>
    </location>
</feature>
<dbReference type="SMART" id="SM00194">
    <property type="entry name" value="PTPc"/>
    <property type="match status" value="1"/>
</dbReference>
<dbReference type="InterPro" id="IPR003595">
    <property type="entry name" value="Tyr_Pase_cat"/>
</dbReference>
<evidence type="ECO:0000313" key="4">
    <source>
        <dbReference type="EMBL" id="KNE96860.1"/>
    </source>
</evidence>